<dbReference type="InterPro" id="IPR011335">
    <property type="entry name" value="Restrct_endonuc-II-like"/>
</dbReference>
<sequence length="245" mass="28225">MTAITSSADTLVYPSSDREPVAETFDHLYAILTILEVLRQYLQDQRATVLANQFLYYAQGFPKLRVAPDVMVIFDVEPGGRDNYKIWEEGQVPKVIFEITSASTRQEDTGHKQVLYEQLEVEEYWLFDPKGDWIDGQLLGYRLQEGRYLRIADQCSQALNLRLQVEGKLLGFYRLDTGEKLLLPDELAQALRQESTARQAAEQRAESAEQRAESAEQQLAQERQQREALLQRLQERGINLEDLNL</sequence>
<dbReference type="InterPro" id="IPR012296">
    <property type="entry name" value="Nuclease_put_TT1808"/>
</dbReference>
<dbReference type="Pfam" id="PF05685">
    <property type="entry name" value="Uma2"/>
    <property type="match status" value="1"/>
</dbReference>
<dbReference type="PANTHER" id="PTHR33352:SF2">
    <property type="entry name" value="SLL0995 PROTEIN"/>
    <property type="match status" value="1"/>
</dbReference>
<keyword evidence="3" id="KW-0378">Hydrolase</keyword>
<protein>
    <submittedName>
        <fullName evidence="3">Uma2 family endonuclease</fullName>
    </submittedName>
</protein>
<accession>A0AA97AQB3</accession>
<organism evidence="3">
    <name type="scientific">Leptolyngbya sp. NK1-12</name>
    <dbReference type="NCBI Taxonomy" id="2547451"/>
    <lineage>
        <taxon>Bacteria</taxon>
        <taxon>Bacillati</taxon>
        <taxon>Cyanobacteriota</taxon>
        <taxon>Cyanophyceae</taxon>
        <taxon>Leptolyngbyales</taxon>
        <taxon>Leptolyngbyaceae</taxon>
        <taxon>Leptolyngbya group</taxon>
        <taxon>Leptolyngbya</taxon>
    </lineage>
</organism>
<gene>
    <name evidence="3" type="ORF">HJG54_10330</name>
</gene>
<dbReference type="GO" id="GO:0004519">
    <property type="term" value="F:endonuclease activity"/>
    <property type="evidence" value="ECO:0007669"/>
    <property type="project" value="UniProtKB-KW"/>
</dbReference>
<feature type="domain" description="Putative restriction endonuclease" evidence="2">
    <location>
        <begin position="24"/>
        <end position="151"/>
    </location>
</feature>
<dbReference type="PANTHER" id="PTHR33352">
    <property type="entry name" value="SLR1095 PROTEIN"/>
    <property type="match status" value="1"/>
</dbReference>
<keyword evidence="3" id="KW-0255">Endonuclease</keyword>
<evidence type="ECO:0000259" key="2">
    <source>
        <dbReference type="Pfam" id="PF05685"/>
    </source>
</evidence>
<dbReference type="SUPFAM" id="SSF52980">
    <property type="entry name" value="Restriction endonuclease-like"/>
    <property type="match status" value="1"/>
</dbReference>
<evidence type="ECO:0000313" key="3">
    <source>
        <dbReference type="EMBL" id="WNZ23208.1"/>
    </source>
</evidence>
<proteinExistence type="predicted"/>
<dbReference type="EMBL" id="CP053586">
    <property type="protein sequence ID" value="WNZ23208.1"/>
    <property type="molecule type" value="Genomic_DNA"/>
</dbReference>
<dbReference type="Gene3D" id="3.90.1570.10">
    <property type="entry name" value="tt1808, chain A"/>
    <property type="match status" value="1"/>
</dbReference>
<dbReference type="CDD" id="cd06260">
    <property type="entry name" value="DUF820-like"/>
    <property type="match status" value="1"/>
</dbReference>
<evidence type="ECO:0000256" key="1">
    <source>
        <dbReference type="SAM" id="MobiDB-lite"/>
    </source>
</evidence>
<dbReference type="RefSeq" id="WP_316434810.1">
    <property type="nucleotide sequence ID" value="NZ_CP053586.1"/>
</dbReference>
<feature type="compositionally biased region" description="Basic and acidic residues" evidence="1">
    <location>
        <begin position="201"/>
        <end position="214"/>
    </location>
</feature>
<reference evidence="3" key="1">
    <citation type="submission" date="2020-05" db="EMBL/GenBank/DDBJ databases">
        <authorList>
            <person name="Zhu T."/>
            <person name="Keshari N."/>
            <person name="Lu X."/>
        </authorList>
    </citation>
    <scope>NUCLEOTIDE SEQUENCE</scope>
    <source>
        <strain evidence="3">NK1-12</strain>
    </source>
</reference>
<keyword evidence="3" id="KW-0540">Nuclease</keyword>
<dbReference type="InterPro" id="IPR008538">
    <property type="entry name" value="Uma2"/>
</dbReference>
<feature type="region of interest" description="Disordered" evidence="1">
    <location>
        <begin position="194"/>
        <end position="223"/>
    </location>
</feature>
<name>A0AA97AQB3_9CYAN</name>
<dbReference type="AlphaFoldDB" id="A0AA97AQB3"/>